<keyword evidence="2" id="KW-0805">Transcription regulation</keyword>
<accession>A0A437QEB5</accession>
<dbReference type="Proteomes" id="UP000282818">
    <property type="component" value="Unassembled WGS sequence"/>
</dbReference>
<dbReference type="SUPFAM" id="SSF46785">
    <property type="entry name" value="Winged helix' DNA-binding domain"/>
    <property type="match status" value="1"/>
</dbReference>
<feature type="domain" description="HTH lysR-type" evidence="5">
    <location>
        <begin position="1"/>
        <end position="61"/>
    </location>
</feature>
<organism evidence="6 7">
    <name type="scientific">Neptunomonas marina</name>
    <dbReference type="NCBI Taxonomy" id="1815562"/>
    <lineage>
        <taxon>Bacteria</taxon>
        <taxon>Pseudomonadati</taxon>
        <taxon>Pseudomonadota</taxon>
        <taxon>Gammaproteobacteria</taxon>
        <taxon>Oceanospirillales</taxon>
        <taxon>Oceanospirillaceae</taxon>
        <taxon>Neptunomonas</taxon>
    </lineage>
</organism>
<evidence type="ECO:0000256" key="3">
    <source>
        <dbReference type="ARBA" id="ARBA00023125"/>
    </source>
</evidence>
<evidence type="ECO:0000256" key="4">
    <source>
        <dbReference type="ARBA" id="ARBA00023163"/>
    </source>
</evidence>
<dbReference type="Pfam" id="PF03466">
    <property type="entry name" value="LysR_substrate"/>
    <property type="match status" value="1"/>
</dbReference>
<dbReference type="GO" id="GO:0003677">
    <property type="term" value="F:DNA binding"/>
    <property type="evidence" value="ECO:0007669"/>
    <property type="project" value="UniProtKB-KW"/>
</dbReference>
<dbReference type="Pfam" id="PF00126">
    <property type="entry name" value="HTH_1"/>
    <property type="match status" value="1"/>
</dbReference>
<dbReference type="AlphaFoldDB" id="A0A437QEB5"/>
<dbReference type="InterPro" id="IPR000847">
    <property type="entry name" value="LysR_HTH_N"/>
</dbReference>
<name>A0A437QEB5_9GAMM</name>
<dbReference type="InterPro" id="IPR036390">
    <property type="entry name" value="WH_DNA-bd_sf"/>
</dbReference>
<dbReference type="PROSITE" id="PS50931">
    <property type="entry name" value="HTH_LYSR"/>
    <property type="match status" value="1"/>
</dbReference>
<dbReference type="CDD" id="cd08440">
    <property type="entry name" value="PBP2_LTTR_like_4"/>
    <property type="match status" value="1"/>
</dbReference>
<keyword evidence="7" id="KW-1185">Reference proteome</keyword>
<dbReference type="FunFam" id="1.10.10.10:FF:000001">
    <property type="entry name" value="LysR family transcriptional regulator"/>
    <property type="match status" value="1"/>
</dbReference>
<dbReference type="PRINTS" id="PR00039">
    <property type="entry name" value="HTHLYSR"/>
</dbReference>
<dbReference type="Gene3D" id="1.10.10.10">
    <property type="entry name" value="Winged helix-like DNA-binding domain superfamily/Winged helix DNA-binding domain"/>
    <property type="match status" value="1"/>
</dbReference>
<dbReference type="SUPFAM" id="SSF53850">
    <property type="entry name" value="Periplasmic binding protein-like II"/>
    <property type="match status" value="1"/>
</dbReference>
<keyword evidence="4" id="KW-0804">Transcription</keyword>
<dbReference type="GO" id="GO:0003700">
    <property type="term" value="F:DNA-binding transcription factor activity"/>
    <property type="evidence" value="ECO:0007669"/>
    <property type="project" value="InterPro"/>
</dbReference>
<dbReference type="EMBL" id="SACQ01000001">
    <property type="protein sequence ID" value="RVU32785.1"/>
    <property type="molecule type" value="Genomic_DNA"/>
</dbReference>
<comment type="caution">
    <text evidence="6">The sequence shown here is derived from an EMBL/GenBank/DDBJ whole genome shotgun (WGS) entry which is preliminary data.</text>
</comment>
<evidence type="ECO:0000313" key="7">
    <source>
        <dbReference type="Proteomes" id="UP000282818"/>
    </source>
</evidence>
<protein>
    <submittedName>
        <fullName evidence="6">LysR family transcriptional regulator</fullName>
    </submittedName>
</protein>
<gene>
    <name evidence="6" type="ORF">EOE65_03765</name>
</gene>
<evidence type="ECO:0000313" key="6">
    <source>
        <dbReference type="EMBL" id="RVU32785.1"/>
    </source>
</evidence>
<evidence type="ECO:0000256" key="1">
    <source>
        <dbReference type="ARBA" id="ARBA00009437"/>
    </source>
</evidence>
<reference evidence="6 7" key="1">
    <citation type="submission" date="2019-01" db="EMBL/GenBank/DDBJ databases">
        <authorList>
            <person name="Chen W.-M."/>
        </authorList>
    </citation>
    <scope>NUCLEOTIDE SEQUENCE [LARGE SCALE GENOMIC DNA]</scope>
    <source>
        <strain evidence="6 7">HPM-16</strain>
    </source>
</reference>
<evidence type="ECO:0000256" key="2">
    <source>
        <dbReference type="ARBA" id="ARBA00023015"/>
    </source>
</evidence>
<evidence type="ECO:0000259" key="5">
    <source>
        <dbReference type="PROSITE" id="PS50931"/>
    </source>
</evidence>
<keyword evidence="3" id="KW-0238">DNA-binding</keyword>
<dbReference type="RefSeq" id="WP_127692953.1">
    <property type="nucleotide sequence ID" value="NZ_SACQ01000001.1"/>
</dbReference>
<dbReference type="PANTHER" id="PTHR30419:SF30">
    <property type="entry name" value="LYSR FAMILY TRANSCRIPTIONAL REGULATOR"/>
    <property type="match status" value="1"/>
</dbReference>
<sequence>MNNLAYRHLLAFIQVAEHGSFTHAAEFMHVTQSTLTATIKQLESQVGIQLFDRTTRRVSLTEAGERFLPVALQLVSDFDTAIEDLQASSQQQRGHVAVAGSSSMLTQLLPAIICRYREDYPKINVTLIETGASGIEEAVLSNRASFGIGGNHSNSPDLTYQPILRDRYGVVMREDDPLCAQKEVDWTQLQARRLAMLSQDNGIRLQLEWLLASNDIPLLLDSAVIEANTPTTLASLVRHGAGLTLLPALAATTPAFVGLVFRPLSAHLERELNVILRRGRSLSPAGEELLIRCQTHCRTTTLPNHVARI</sequence>
<comment type="similarity">
    <text evidence="1">Belongs to the LysR transcriptional regulatory family.</text>
</comment>
<dbReference type="InterPro" id="IPR050950">
    <property type="entry name" value="HTH-type_LysR_regulators"/>
</dbReference>
<dbReference type="InterPro" id="IPR005119">
    <property type="entry name" value="LysR_subst-bd"/>
</dbReference>
<dbReference type="Gene3D" id="3.40.190.290">
    <property type="match status" value="1"/>
</dbReference>
<dbReference type="InterPro" id="IPR036388">
    <property type="entry name" value="WH-like_DNA-bd_sf"/>
</dbReference>
<dbReference type="GO" id="GO:0005829">
    <property type="term" value="C:cytosol"/>
    <property type="evidence" value="ECO:0007669"/>
    <property type="project" value="TreeGrafter"/>
</dbReference>
<proteinExistence type="inferred from homology"/>
<dbReference type="PANTHER" id="PTHR30419">
    <property type="entry name" value="HTH-TYPE TRANSCRIPTIONAL REGULATOR YBHD"/>
    <property type="match status" value="1"/>
</dbReference>